<dbReference type="RefSeq" id="WP_093214813.1">
    <property type="nucleotide sequence ID" value="NZ_FNFL01000004.1"/>
</dbReference>
<proteinExistence type="predicted"/>
<sequence length="131" mass="14768">MFINIDLQSDDPIYTQLKNQIIASIARNEMRPGDGLPSVRRLAADLGINLHTVNKAYQQLKQQGFILIHRQKGVVINPEGIPAADEQYRESLERVLSPLVAESFCKGITEKEFTTLCQKLFGQLTNEGGWR</sequence>
<dbReference type="AlphaFoldDB" id="A0A1G9AK79"/>
<dbReference type="InterPro" id="IPR000524">
    <property type="entry name" value="Tscrpt_reg_HTH_GntR"/>
</dbReference>
<keyword evidence="2 5" id="KW-0238">DNA-binding</keyword>
<evidence type="ECO:0000256" key="1">
    <source>
        <dbReference type="ARBA" id="ARBA00023015"/>
    </source>
</evidence>
<accession>A0A1G9AK79</accession>
<dbReference type="InterPro" id="IPR036390">
    <property type="entry name" value="WH_DNA-bd_sf"/>
</dbReference>
<protein>
    <submittedName>
        <fullName evidence="5">DNA-binding transcriptional regulator YhcF, GntR family</fullName>
    </submittedName>
</protein>
<dbReference type="OrthoDB" id="9801546at2"/>
<organism evidence="5 6">
    <name type="scientific">Sediminibacillus albus</name>
    <dbReference type="NCBI Taxonomy" id="407036"/>
    <lineage>
        <taxon>Bacteria</taxon>
        <taxon>Bacillati</taxon>
        <taxon>Bacillota</taxon>
        <taxon>Bacilli</taxon>
        <taxon>Bacillales</taxon>
        <taxon>Bacillaceae</taxon>
        <taxon>Sediminibacillus</taxon>
    </lineage>
</organism>
<dbReference type="CDD" id="cd07377">
    <property type="entry name" value="WHTH_GntR"/>
    <property type="match status" value="1"/>
</dbReference>
<dbReference type="STRING" id="407036.SAMN05216243_2547"/>
<evidence type="ECO:0000313" key="6">
    <source>
        <dbReference type="Proteomes" id="UP000198694"/>
    </source>
</evidence>
<evidence type="ECO:0000313" key="5">
    <source>
        <dbReference type="EMBL" id="SDK27224.1"/>
    </source>
</evidence>
<dbReference type="EMBL" id="FNFL01000004">
    <property type="protein sequence ID" value="SDK27224.1"/>
    <property type="molecule type" value="Genomic_DNA"/>
</dbReference>
<evidence type="ECO:0000256" key="2">
    <source>
        <dbReference type="ARBA" id="ARBA00023125"/>
    </source>
</evidence>
<dbReference type="GO" id="GO:0003700">
    <property type="term" value="F:DNA-binding transcription factor activity"/>
    <property type="evidence" value="ECO:0007669"/>
    <property type="project" value="InterPro"/>
</dbReference>
<dbReference type="PANTHER" id="PTHR38445:SF12">
    <property type="entry name" value="GNTR-FAMILY TRANSCRIPTIONAL REGULATOR"/>
    <property type="match status" value="1"/>
</dbReference>
<gene>
    <name evidence="5" type="ORF">SAMN05216243_2547</name>
</gene>
<evidence type="ECO:0000259" key="4">
    <source>
        <dbReference type="PROSITE" id="PS50949"/>
    </source>
</evidence>
<keyword evidence="3" id="KW-0804">Transcription</keyword>
<dbReference type="Proteomes" id="UP000198694">
    <property type="component" value="Unassembled WGS sequence"/>
</dbReference>
<keyword evidence="6" id="KW-1185">Reference proteome</keyword>
<dbReference type="PANTHER" id="PTHR38445">
    <property type="entry name" value="HTH-TYPE TRANSCRIPTIONAL REPRESSOR YTRA"/>
    <property type="match status" value="1"/>
</dbReference>
<keyword evidence="1" id="KW-0805">Transcription regulation</keyword>
<dbReference type="InterPro" id="IPR036388">
    <property type="entry name" value="WH-like_DNA-bd_sf"/>
</dbReference>
<dbReference type="SMART" id="SM00345">
    <property type="entry name" value="HTH_GNTR"/>
    <property type="match status" value="1"/>
</dbReference>
<dbReference type="PROSITE" id="PS50949">
    <property type="entry name" value="HTH_GNTR"/>
    <property type="match status" value="1"/>
</dbReference>
<name>A0A1G9AK79_9BACI</name>
<dbReference type="Gene3D" id="1.10.10.10">
    <property type="entry name" value="Winged helix-like DNA-binding domain superfamily/Winged helix DNA-binding domain"/>
    <property type="match status" value="1"/>
</dbReference>
<reference evidence="5 6" key="1">
    <citation type="submission" date="2016-10" db="EMBL/GenBank/DDBJ databases">
        <authorList>
            <person name="de Groot N.N."/>
        </authorList>
    </citation>
    <scope>NUCLEOTIDE SEQUENCE [LARGE SCALE GENOMIC DNA]</scope>
    <source>
        <strain evidence="5 6">CGMCC 1.6502</strain>
    </source>
</reference>
<dbReference type="GO" id="GO:0003677">
    <property type="term" value="F:DNA binding"/>
    <property type="evidence" value="ECO:0007669"/>
    <property type="project" value="UniProtKB-KW"/>
</dbReference>
<dbReference type="Pfam" id="PF00392">
    <property type="entry name" value="GntR"/>
    <property type="match status" value="1"/>
</dbReference>
<evidence type="ECO:0000256" key="3">
    <source>
        <dbReference type="ARBA" id="ARBA00023163"/>
    </source>
</evidence>
<feature type="domain" description="HTH gntR-type" evidence="4">
    <location>
        <begin position="11"/>
        <end position="79"/>
    </location>
</feature>
<dbReference type="SUPFAM" id="SSF46785">
    <property type="entry name" value="Winged helix' DNA-binding domain"/>
    <property type="match status" value="1"/>
</dbReference>